<name>A0AAV6W0I3_9LAMI</name>
<organism evidence="2 3">
    <name type="scientific">Buddleja alternifolia</name>
    <dbReference type="NCBI Taxonomy" id="168488"/>
    <lineage>
        <taxon>Eukaryota</taxon>
        <taxon>Viridiplantae</taxon>
        <taxon>Streptophyta</taxon>
        <taxon>Embryophyta</taxon>
        <taxon>Tracheophyta</taxon>
        <taxon>Spermatophyta</taxon>
        <taxon>Magnoliopsida</taxon>
        <taxon>eudicotyledons</taxon>
        <taxon>Gunneridae</taxon>
        <taxon>Pentapetalae</taxon>
        <taxon>asterids</taxon>
        <taxon>lamiids</taxon>
        <taxon>Lamiales</taxon>
        <taxon>Scrophulariaceae</taxon>
        <taxon>Buddlejeae</taxon>
        <taxon>Buddleja</taxon>
    </lineage>
</organism>
<feature type="domain" description="F-box associated beta-propeller type 1" evidence="1">
    <location>
        <begin position="20"/>
        <end position="228"/>
    </location>
</feature>
<dbReference type="InterPro" id="IPR006527">
    <property type="entry name" value="F-box-assoc_dom_typ1"/>
</dbReference>
<dbReference type="NCBIfam" id="TIGR01640">
    <property type="entry name" value="F_box_assoc_1"/>
    <property type="match status" value="1"/>
</dbReference>
<accession>A0AAV6W0I3</accession>
<dbReference type="PANTHER" id="PTHR31111:SF136">
    <property type="entry name" value="F-BOX ASSOCIATED DOMAIN-CONTAINING PROTEIN"/>
    <property type="match status" value="1"/>
</dbReference>
<dbReference type="AlphaFoldDB" id="A0AAV6W0I3"/>
<evidence type="ECO:0000313" key="2">
    <source>
        <dbReference type="EMBL" id="KAG8364061.1"/>
    </source>
</evidence>
<dbReference type="PANTHER" id="PTHR31111">
    <property type="entry name" value="BNAA05G37150D PROTEIN-RELATED"/>
    <property type="match status" value="1"/>
</dbReference>
<dbReference type="Pfam" id="PF07734">
    <property type="entry name" value="FBA_1"/>
    <property type="match status" value="1"/>
</dbReference>
<protein>
    <recommendedName>
        <fullName evidence="1">F-box associated beta-propeller type 1 domain-containing protein</fullName>
    </recommendedName>
</protein>
<dbReference type="InterPro" id="IPR017451">
    <property type="entry name" value="F-box-assoc_interact_dom"/>
</dbReference>
<comment type="caution">
    <text evidence="2">The sequence shown here is derived from an EMBL/GenBank/DDBJ whole genome shotgun (WGS) entry which is preliminary data.</text>
</comment>
<keyword evidence="3" id="KW-1185">Reference proteome</keyword>
<dbReference type="Proteomes" id="UP000826271">
    <property type="component" value="Unassembled WGS sequence"/>
</dbReference>
<dbReference type="EMBL" id="WHWC01000019">
    <property type="protein sequence ID" value="KAG8364061.1"/>
    <property type="molecule type" value="Genomic_DNA"/>
</dbReference>
<evidence type="ECO:0000259" key="1">
    <source>
        <dbReference type="Pfam" id="PF07734"/>
    </source>
</evidence>
<reference evidence="2" key="1">
    <citation type="submission" date="2019-10" db="EMBL/GenBank/DDBJ databases">
        <authorList>
            <person name="Zhang R."/>
            <person name="Pan Y."/>
            <person name="Wang J."/>
            <person name="Ma R."/>
            <person name="Yu S."/>
        </authorList>
    </citation>
    <scope>NUCLEOTIDE SEQUENCE</scope>
    <source>
        <strain evidence="2">LA-IB0</strain>
        <tissue evidence="2">Leaf</tissue>
    </source>
</reference>
<gene>
    <name evidence="2" type="ORF">BUALT_Bualt19G0086900</name>
</gene>
<sequence>MQSDHEYIRVPDSDRLRGATSSLWLGYSPNSSRKYKVLRIYTYPMFDHGIGAHIHDVGSSSWRDVASEPSDHVNWDNNYAFSLNGIKAYWVCRDFIVTFDFESEIFGEIDAPPALGRLLRFMSIGVVKDSLCLIGNDSNVVDIWMMKEGSGEWKKKYSCYDPVENPCPLCRPTKLRPLQELSTGEILMVSYDRRLVCYNTKKNRFRSIKLHMMKTNFSVVTFVPSFVSLKDLISLNESK</sequence>
<proteinExistence type="predicted"/>
<evidence type="ECO:0000313" key="3">
    <source>
        <dbReference type="Proteomes" id="UP000826271"/>
    </source>
</evidence>